<evidence type="ECO:0000313" key="10">
    <source>
        <dbReference type="EMBL" id="AGA68742.1"/>
    </source>
</evidence>
<name>L0F6C7_DESDL</name>
<dbReference type="OrthoDB" id="9793490at2"/>
<dbReference type="InterPro" id="IPR035906">
    <property type="entry name" value="MetI-like_sf"/>
</dbReference>
<dbReference type="HOGENOM" id="CLU_077375_0_1_9"/>
<dbReference type="GO" id="GO:0005886">
    <property type="term" value="C:plasma membrane"/>
    <property type="evidence" value="ECO:0007669"/>
    <property type="project" value="UniProtKB-SubCell"/>
</dbReference>
<feature type="transmembrane region" description="Helical" evidence="8">
    <location>
        <begin position="196"/>
        <end position="219"/>
    </location>
</feature>
<dbReference type="InterPro" id="IPR000515">
    <property type="entry name" value="MetI-like"/>
</dbReference>
<keyword evidence="4" id="KW-1003">Cell membrane</keyword>
<keyword evidence="5 8" id="KW-0812">Transmembrane</keyword>
<evidence type="ECO:0000256" key="6">
    <source>
        <dbReference type="ARBA" id="ARBA00022989"/>
    </source>
</evidence>
<accession>L0F6C7</accession>
<feature type="transmembrane region" description="Helical" evidence="8">
    <location>
        <begin position="69"/>
        <end position="87"/>
    </location>
</feature>
<evidence type="ECO:0000256" key="3">
    <source>
        <dbReference type="ARBA" id="ARBA00022448"/>
    </source>
</evidence>
<protein>
    <submittedName>
        <fullName evidence="10">ABC-type metal ion transport system, permease component</fullName>
    </submittedName>
</protein>
<gene>
    <name evidence="10" type="ordered locus">Desdi_1230</name>
</gene>
<dbReference type="FunFam" id="1.10.3720.10:FF:000002">
    <property type="entry name" value="D-methionine ABC transporter permease MetI"/>
    <property type="match status" value="1"/>
</dbReference>
<feature type="transmembrane region" description="Helical" evidence="8">
    <location>
        <begin position="25"/>
        <end position="48"/>
    </location>
</feature>
<dbReference type="PANTHER" id="PTHR30450:SF1">
    <property type="entry name" value="D-METHIONINE TRANSPORT SYSTEM PERMEASE PROTEIN METI-RELATED"/>
    <property type="match status" value="1"/>
</dbReference>
<dbReference type="SUPFAM" id="SSF161098">
    <property type="entry name" value="MetI-like"/>
    <property type="match status" value="1"/>
</dbReference>
<keyword evidence="6 8" id="KW-1133">Transmembrane helix</keyword>
<reference evidence="11" key="1">
    <citation type="submission" date="2012-02" db="EMBL/GenBank/DDBJ databases">
        <title>Complete sequence of Desulfitobacterium dichloroeliminans LMG P-21439.</title>
        <authorList>
            <person name="Lucas S."/>
            <person name="Han J."/>
            <person name="Lapidus A."/>
            <person name="Cheng J.-F."/>
            <person name="Goodwin L."/>
            <person name="Pitluck S."/>
            <person name="Peters L."/>
            <person name="Ovchinnikova G."/>
            <person name="Teshima H."/>
            <person name="Detter J.C."/>
            <person name="Han C."/>
            <person name="Tapia R."/>
            <person name="Land M."/>
            <person name="Hauser L."/>
            <person name="Kyrpides N."/>
            <person name="Ivanova N."/>
            <person name="Pagani I."/>
            <person name="Kruse T."/>
            <person name="de Vos W.M."/>
            <person name="Boon N."/>
            <person name="Smidt H."/>
            <person name="Woyke T."/>
        </authorList>
    </citation>
    <scope>NUCLEOTIDE SEQUENCE [LARGE SCALE GENOMIC DNA]</scope>
    <source>
        <strain evidence="11">LMG P-21439 / DCA1</strain>
    </source>
</reference>
<evidence type="ECO:0000313" key="11">
    <source>
        <dbReference type="Proteomes" id="UP000010797"/>
    </source>
</evidence>
<feature type="transmembrane region" description="Helical" evidence="8">
    <location>
        <begin position="153"/>
        <end position="176"/>
    </location>
</feature>
<dbReference type="AlphaFoldDB" id="L0F6C7"/>
<dbReference type="PROSITE" id="PS50928">
    <property type="entry name" value="ABC_TM1"/>
    <property type="match status" value="1"/>
</dbReference>
<evidence type="ECO:0000256" key="4">
    <source>
        <dbReference type="ARBA" id="ARBA00022475"/>
    </source>
</evidence>
<evidence type="ECO:0000259" key="9">
    <source>
        <dbReference type="PROSITE" id="PS50928"/>
    </source>
</evidence>
<organism evidence="10 11">
    <name type="scientific">Desulfitobacterium dichloroeliminans (strain LMG P-21439 / DCA1)</name>
    <dbReference type="NCBI Taxonomy" id="871963"/>
    <lineage>
        <taxon>Bacteria</taxon>
        <taxon>Bacillati</taxon>
        <taxon>Bacillota</taxon>
        <taxon>Clostridia</taxon>
        <taxon>Eubacteriales</taxon>
        <taxon>Desulfitobacteriaceae</taxon>
        <taxon>Desulfitobacterium</taxon>
    </lineage>
</organism>
<dbReference type="STRING" id="871963.Desdi_1230"/>
<evidence type="ECO:0000256" key="1">
    <source>
        <dbReference type="ARBA" id="ARBA00004651"/>
    </source>
</evidence>
<dbReference type="Proteomes" id="UP000010797">
    <property type="component" value="Chromosome"/>
</dbReference>
<sequence>MFDFSNPQYWDTMFQLLTPATGETFYMIIVSTLLAYVLGVPLGVILVISSPNHISPNPWIERILGTIINVFRSIPFIILLVLIIPFTRAIVGTYIGTTAAIVPLVISSAPFVARMVESSLKEVPYGVIEAALSMGSSPWQIIKKVLLPEAKGSLVLGVAITTISIIGYTAMAGAVGGGGLGAVAIQYGYNRFRTDIMLMTVVILVLIVQVIQSLGTMLARRMTHH</sequence>
<evidence type="ECO:0000256" key="7">
    <source>
        <dbReference type="ARBA" id="ARBA00023136"/>
    </source>
</evidence>
<dbReference type="KEGG" id="ddl:Desdi_1230"/>
<keyword evidence="3 8" id="KW-0813">Transport</keyword>
<keyword evidence="11" id="KW-1185">Reference proteome</keyword>
<dbReference type="CDD" id="cd06261">
    <property type="entry name" value="TM_PBP2"/>
    <property type="match status" value="1"/>
</dbReference>
<dbReference type="InterPro" id="IPR051322">
    <property type="entry name" value="AA_ABC_Transporter_Permease"/>
</dbReference>
<dbReference type="Pfam" id="PF00528">
    <property type="entry name" value="BPD_transp_1"/>
    <property type="match status" value="1"/>
</dbReference>
<dbReference type="RefSeq" id="WP_015261738.1">
    <property type="nucleotide sequence ID" value="NC_019903.1"/>
</dbReference>
<feature type="domain" description="ABC transmembrane type-1" evidence="9">
    <location>
        <begin position="21"/>
        <end position="215"/>
    </location>
</feature>
<dbReference type="eggNOG" id="COG2011">
    <property type="taxonomic scope" value="Bacteria"/>
</dbReference>
<dbReference type="Gene3D" id="1.10.3720.10">
    <property type="entry name" value="MetI-like"/>
    <property type="match status" value="1"/>
</dbReference>
<feature type="transmembrane region" description="Helical" evidence="8">
    <location>
        <begin position="93"/>
        <end position="113"/>
    </location>
</feature>
<comment type="subcellular location">
    <subcellularLocation>
        <location evidence="1 8">Cell membrane</location>
        <topology evidence="1 8">Multi-pass membrane protein</topology>
    </subcellularLocation>
</comment>
<dbReference type="EMBL" id="CP003344">
    <property type="protein sequence ID" value="AGA68742.1"/>
    <property type="molecule type" value="Genomic_DNA"/>
</dbReference>
<dbReference type="PANTHER" id="PTHR30450">
    <property type="entry name" value="ABC TRANSPORTER PERMEASE"/>
    <property type="match status" value="1"/>
</dbReference>
<dbReference type="NCBIfam" id="NF008049">
    <property type="entry name" value="PRK10782.1"/>
    <property type="match status" value="1"/>
</dbReference>
<evidence type="ECO:0000256" key="5">
    <source>
        <dbReference type="ARBA" id="ARBA00022692"/>
    </source>
</evidence>
<proteinExistence type="inferred from homology"/>
<dbReference type="GO" id="GO:0048473">
    <property type="term" value="P:D-methionine transmembrane transport"/>
    <property type="evidence" value="ECO:0007669"/>
    <property type="project" value="TreeGrafter"/>
</dbReference>
<keyword evidence="7 8" id="KW-0472">Membrane</keyword>
<evidence type="ECO:0000256" key="2">
    <source>
        <dbReference type="ARBA" id="ARBA00007069"/>
    </source>
</evidence>
<comment type="similarity">
    <text evidence="2">Belongs to the binding-protein-dependent transport system permease family. CysTW subfamily.</text>
</comment>
<evidence type="ECO:0000256" key="8">
    <source>
        <dbReference type="RuleBase" id="RU363032"/>
    </source>
</evidence>